<evidence type="ECO:0000256" key="6">
    <source>
        <dbReference type="SAM" id="MobiDB-lite"/>
    </source>
</evidence>
<dbReference type="AlphaFoldDB" id="A0AAD9IYU2"/>
<keyword evidence="3" id="KW-0732">Signal</keyword>
<keyword evidence="9" id="KW-1185">Reference proteome</keyword>
<feature type="domain" description="CTCK" evidence="7">
    <location>
        <begin position="203"/>
        <end position="293"/>
    </location>
</feature>
<evidence type="ECO:0000256" key="3">
    <source>
        <dbReference type="ARBA" id="ARBA00022729"/>
    </source>
</evidence>
<feature type="compositionally biased region" description="Polar residues" evidence="6">
    <location>
        <begin position="186"/>
        <end position="200"/>
    </location>
</feature>
<comment type="caution">
    <text evidence="8">The sequence shown here is derived from an EMBL/GenBank/DDBJ whole genome shotgun (WGS) entry which is preliminary data.</text>
</comment>
<keyword evidence="2" id="KW-0964">Secreted</keyword>
<protein>
    <recommendedName>
        <fullName evidence="7">CTCK domain-containing protein</fullName>
    </recommendedName>
</protein>
<proteinExistence type="predicted"/>
<evidence type="ECO:0000259" key="7">
    <source>
        <dbReference type="PROSITE" id="PS01225"/>
    </source>
</evidence>
<dbReference type="GO" id="GO:0005576">
    <property type="term" value="C:extracellular region"/>
    <property type="evidence" value="ECO:0007669"/>
    <property type="project" value="UniProtKB-SubCell"/>
</dbReference>
<name>A0AAD9IYU2_9ANNE</name>
<dbReference type="InterPro" id="IPR004133">
    <property type="entry name" value="DAN_dom"/>
</dbReference>
<sequence length="298" mass="32790">MDDSTPVDSEITVSSNTQDDIDYIISEVDGQYWQPDDTETQPEITVTITEDEKLITDIIVVGDYAKYVVTIFNIDDKLIQEIYLLLSLQHQQLQHQKLPCCQVLKKYPDHSQLCRLQLLWSVVYRQVLVSSVVSTVPTSSTTTSVPEKNITTTISTTTTPSGSTITTSTEKNITSTTTTTTTTTTASEEQPSSKSTPSLEGTCAQKNISKVIAFDNCVSESDVTFGDCQGTCTIKDKYTKLAGYNILRMTRDCQCCQPAEVRYITVPFKCEGIAEVQLYKVPTAVSCACFGCIPGSGR</sequence>
<feature type="region of interest" description="Disordered" evidence="6">
    <location>
        <begin position="153"/>
        <end position="200"/>
    </location>
</feature>
<dbReference type="Gene3D" id="2.10.90.10">
    <property type="entry name" value="Cystine-knot cytokines"/>
    <property type="match status" value="1"/>
</dbReference>
<evidence type="ECO:0000256" key="4">
    <source>
        <dbReference type="ARBA" id="ARBA00023157"/>
    </source>
</evidence>
<dbReference type="PROSITE" id="PS01225">
    <property type="entry name" value="CTCK_2"/>
    <property type="match status" value="1"/>
</dbReference>
<dbReference type="EMBL" id="JAODUP010000842">
    <property type="protein sequence ID" value="KAK2143427.1"/>
    <property type="molecule type" value="Genomic_DNA"/>
</dbReference>
<comment type="caution">
    <text evidence="5">Lacks conserved residue(s) required for the propagation of feature annotation.</text>
</comment>
<dbReference type="InterPro" id="IPR006207">
    <property type="entry name" value="Cys_knot_C"/>
</dbReference>
<dbReference type="InterPro" id="IPR029034">
    <property type="entry name" value="Cystine-knot_cytokine"/>
</dbReference>
<keyword evidence="4" id="KW-1015">Disulfide bond</keyword>
<comment type="subcellular location">
    <subcellularLocation>
        <location evidence="1">Secreted</location>
    </subcellularLocation>
</comment>
<dbReference type="Proteomes" id="UP001208570">
    <property type="component" value="Unassembled WGS sequence"/>
</dbReference>
<organism evidence="8 9">
    <name type="scientific">Paralvinella palmiformis</name>
    <dbReference type="NCBI Taxonomy" id="53620"/>
    <lineage>
        <taxon>Eukaryota</taxon>
        <taxon>Metazoa</taxon>
        <taxon>Spiralia</taxon>
        <taxon>Lophotrochozoa</taxon>
        <taxon>Annelida</taxon>
        <taxon>Polychaeta</taxon>
        <taxon>Sedentaria</taxon>
        <taxon>Canalipalpata</taxon>
        <taxon>Terebellida</taxon>
        <taxon>Terebelliformia</taxon>
        <taxon>Alvinellidae</taxon>
        <taxon>Paralvinella</taxon>
    </lineage>
</organism>
<evidence type="ECO:0000256" key="1">
    <source>
        <dbReference type="ARBA" id="ARBA00004613"/>
    </source>
</evidence>
<evidence type="ECO:0000256" key="2">
    <source>
        <dbReference type="ARBA" id="ARBA00022525"/>
    </source>
</evidence>
<feature type="compositionally biased region" description="Low complexity" evidence="6">
    <location>
        <begin position="153"/>
        <end position="185"/>
    </location>
</feature>
<evidence type="ECO:0000313" key="9">
    <source>
        <dbReference type="Proteomes" id="UP001208570"/>
    </source>
</evidence>
<dbReference type="Pfam" id="PF03045">
    <property type="entry name" value="DAN"/>
    <property type="match status" value="1"/>
</dbReference>
<reference evidence="8" key="1">
    <citation type="journal article" date="2023" name="Mol. Biol. Evol.">
        <title>Third-Generation Sequencing Reveals the Adaptive Role of the Epigenome in Three Deep-Sea Polychaetes.</title>
        <authorList>
            <person name="Perez M."/>
            <person name="Aroh O."/>
            <person name="Sun Y."/>
            <person name="Lan Y."/>
            <person name="Juniper S.K."/>
            <person name="Young C.R."/>
            <person name="Angers B."/>
            <person name="Qian P.Y."/>
        </authorList>
    </citation>
    <scope>NUCLEOTIDE SEQUENCE</scope>
    <source>
        <strain evidence="8">P08H-3</strain>
    </source>
</reference>
<evidence type="ECO:0000256" key="5">
    <source>
        <dbReference type="PROSITE-ProRule" id="PRU00039"/>
    </source>
</evidence>
<evidence type="ECO:0000313" key="8">
    <source>
        <dbReference type="EMBL" id="KAK2143427.1"/>
    </source>
</evidence>
<accession>A0AAD9IYU2</accession>
<gene>
    <name evidence="8" type="ORF">LSH36_841g00014</name>
</gene>